<dbReference type="PANTHER" id="PTHR39757">
    <property type="match status" value="1"/>
</dbReference>
<dbReference type="InterPro" id="IPR036188">
    <property type="entry name" value="FAD/NAD-bd_sf"/>
</dbReference>
<dbReference type="PANTHER" id="PTHR39757:SF5">
    <property type="entry name" value="OS02G0190600 PROTEIN"/>
    <property type="match status" value="1"/>
</dbReference>
<sequence length="479" mass="53338">MGPAGLSAAEEAAGRGLSVVVVDPRPNAVWPNNYGVWVDEFEAMGLADCVDTTWKRAKVQFTEGEEAVCLDRQYGRVDRRRLKKRLLDGCVRSGVLFHAAKARGVSHTDGWRSCLQCDDGSELFGCAVLDGTGHSRALVEFEGEFDPGYQGAYGVMIEVEKGHPFELDTMFFMDWRDDHLEDDPDMLARNASLPTFLYTMPFSETRIFVEETSLVARPAVPFPELKRRLVKRLDKLGVVVKEVIEEEYCLIPMGGVLPRMPQRVLGLGGTGGMVHPATGFMIARTLGAAPLLVDGLERELARARGEAAAALPTGTPREEVLARVDMGEVTARVWEGVWPAWRLQQREFFNTGMDILLRLGIDSTRSFFAAFFKTSTYNWQGFLSYRLTLVELMGFGIEFFAVGDWRMRRFTTVSALPGLVTLIQKLLTSGFSRQVGITEGADNGVRWKRGEGGNFSAEMRNSLADKEKELPRMTADERP</sequence>
<dbReference type="GO" id="GO:0016117">
    <property type="term" value="P:carotenoid biosynthetic process"/>
    <property type="evidence" value="ECO:0007669"/>
    <property type="project" value="UniProtKB-KW"/>
</dbReference>
<keyword evidence="5" id="KW-0520">NAD</keyword>
<dbReference type="SUPFAM" id="SSF51905">
    <property type="entry name" value="FAD/NAD(P)-binding domain"/>
    <property type="match status" value="1"/>
</dbReference>
<dbReference type="EC" id="5.5.1.19" evidence="3"/>
<comment type="pathway">
    <text evidence="1">Carotenoid biosynthesis; beta-carotene biosynthesis.</text>
</comment>
<gene>
    <name evidence="8" type="ORF">PSIN1315_LOCUS10555</name>
</gene>
<feature type="region of interest" description="Disordered" evidence="7">
    <location>
        <begin position="452"/>
        <end position="479"/>
    </location>
</feature>
<keyword evidence="4" id="KW-0125">Carotenoid biosynthesis</keyword>
<evidence type="ECO:0000256" key="1">
    <source>
        <dbReference type="ARBA" id="ARBA00005089"/>
    </source>
</evidence>
<dbReference type="GO" id="GO:0016860">
    <property type="term" value="F:intramolecular oxidoreductase activity"/>
    <property type="evidence" value="ECO:0007669"/>
    <property type="project" value="UniProtKB-ARBA"/>
</dbReference>
<dbReference type="Pfam" id="PF05834">
    <property type="entry name" value="Lycopene_cycl"/>
    <property type="match status" value="1"/>
</dbReference>
<dbReference type="InterPro" id="IPR010108">
    <property type="entry name" value="Lycopene_cyclase_b/e"/>
</dbReference>
<reference evidence="8" key="1">
    <citation type="submission" date="2021-01" db="EMBL/GenBank/DDBJ databases">
        <authorList>
            <person name="Corre E."/>
            <person name="Pelletier E."/>
            <person name="Niang G."/>
            <person name="Scheremetjew M."/>
            <person name="Finn R."/>
            <person name="Kale V."/>
            <person name="Holt S."/>
            <person name="Cochrane G."/>
            <person name="Meng A."/>
            <person name="Brown T."/>
            <person name="Cohen L."/>
        </authorList>
    </citation>
    <scope>NUCLEOTIDE SEQUENCE</scope>
    <source>
        <strain evidence="8">RCC927</strain>
    </source>
</reference>
<protein>
    <recommendedName>
        <fullName evidence="3">lycopene beta-cyclase</fullName>
        <ecNumber evidence="3">5.5.1.19</ecNumber>
    </recommendedName>
</protein>
<proteinExistence type="inferred from homology"/>
<evidence type="ECO:0000256" key="5">
    <source>
        <dbReference type="ARBA" id="ARBA00023027"/>
    </source>
</evidence>
<feature type="compositionally biased region" description="Basic and acidic residues" evidence="7">
    <location>
        <begin position="463"/>
        <end position="479"/>
    </location>
</feature>
<accession>A0A7S3BUJ4</accession>
<comment type="pathway">
    <text evidence="6">Carotenoid biosynthesis; beta-zeacarotene biosynthesis.</text>
</comment>
<evidence type="ECO:0000256" key="4">
    <source>
        <dbReference type="ARBA" id="ARBA00022746"/>
    </source>
</evidence>
<dbReference type="AlphaFoldDB" id="A0A7S3BUJ4"/>
<evidence type="ECO:0000256" key="7">
    <source>
        <dbReference type="SAM" id="MobiDB-lite"/>
    </source>
</evidence>
<evidence type="ECO:0000256" key="3">
    <source>
        <dbReference type="ARBA" id="ARBA00012242"/>
    </source>
</evidence>
<organism evidence="8">
    <name type="scientific">Prasinoderma singulare</name>
    <dbReference type="NCBI Taxonomy" id="676789"/>
    <lineage>
        <taxon>Eukaryota</taxon>
        <taxon>Viridiplantae</taxon>
        <taxon>Prasinodermophyta</taxon>
        <taxon>Prasinodermophyceae</taxon>
        <taxon>Prasinodermales</taxon>
        <taxon>Prasinodermaceae</taxon>
        <taxon>Prasinoderma</taxon>
    </lineage>
</organism>
<dbReference type="EMBL" id="HBHY01016300">
    <property type="protein sequence ID" value="CAE0145833.1"/>
    <property type="molecule type" value="Transcribed_RNA"/>
</dbReference>
<dbReference type="NCBIfam" id="TIGR01790">
    <property type="entry name" value="carotene-cycl"/>
    <property type="match status" value="1"/>
</dbReference>
<comment type="similarity">
    <text evidence="2">Belongs to the lycopene cyclase family.</text>
</comment>
<evidence type="ECO:0000256" key="2">
    <source>
        <dbReference type="ARBA" id="ARBA00006599"/>
    </source>
</evidence>
<evidence type="ECO:0000313" key="8">
    <source>
        <dbReference type="EMBL" id="CAE0145833.1"/>
    </source>
</evidence>
<dbReference type="Gene3D" id="3.50.50.60">
    <property type="entry name" value="FAD/NAD(P)-binding domain"/>
    <property type="match status" value="1"/>
</dbReference>
<evidence type="ECO:0000256" key="6">
    <source>
        <dbReference type="ARBA" id="ARBA00037906"/>
    </source>
</evidence>
<name>A0A7S3BUJ4_9VIRI</name>
<dbReference type="GO" id="GO:0016705">
    <property type="term" value="F:oxidoreductase activity, acting on paired donors, with incorporation or reduction of molecular oxygen"/>
    <property type="evidence" value="ECO:0007669"/>
    <property type="project" value="InterPro"/>
</dbReference>